<reference evidence="2" key="1">
    <citation type="submission" date="2023-07" db="EMBL/GenBank/DDBJ databases">
        <authorList>
            <person name="Kim M.K."/>
        </authorList>
    </citation>
    <scope>NUCLEOTIDE SEQUENCE</scope>
    <source>
        <strain evidence="2">M29</strain>
    </source>
</reference>
<organism evidence="2 3">
    <name type="scientific">Hymenobacter mellowenesis</name>
    <dbReference type="NCBI Taxonomy" id="3063995"/>
    <lineage>
        <taxon>Bacteria</taxon>
        <taxon>Pseudomonadati</taxon>
        <taxon>Bacteroidota</taxon>
        <taxon>Cytophagia</taxon>
        <taxon>Cytophagales</taxon>
        <taxon>Hymenobacteraceae</taxon>
        <taxon>Hymenobacter</taxon>
    </lineage>
</organism>
<dbReference type="PROSITE" id="PS51781">
    <property type="entry name" value="SH3B"/>
    <property type="match status" value="1"/>
</dbReference>
<dbReference type="Gene3D" id="2.30.30.40">
    <property type="entry name" value="SH3 Domains"/>
    <property type="match status" value="1"/>
</dbReference>
<feature type="domain" description="SH3b" evidence="1">
    <location>
        <begin position="2"/>
        <end position="69"/>
    </location>
</feature>
<accession>A0ABT9AGQ0</accession>
<dbReference type="SMART" id="SM00287">
    <property type="entry name" value="SH3b"/>
    <property type="match status" value="1"/>
</dbReference>
<sequence length="71" mass="7763">MSGDYYVAATTLNLRAAPSADSAVVRVLERNDVVTVQELTNAKWVKVSTTTAEGEVEGYLSRAYLSETETY</sequence>
<keyword evidence="3" id="KW-1185">Reference proteome</keyword>
<dbReference type="EMBL" id="JAUQSX010000011">
    <property type="protein sequence ID" value="MDO7848509.1"/>
    <property type="molecule type" value="Genomic_DNA"/>
</dbReference>
<dbReference type="RefSeq" id="WP_243520365.1">
    <property type="nucleotide sequence ID" value="NZ_JAUQSX010000011.1"/>
</dbReference>
<comment type="caution">
    <text evidence="2">The sequence shown here is derived from an EMBL/GenBank/DDBJ whole genome shotgun (WGS) entry which is preliminary data.</text>
</comment>
<proteinExistence type="predicted"/>
<protein>
    <submittedName>
        <fullName evidence="2">SH3 domain-containing protein</fullName>
    </submittedName>
</protein>
<evidence type="ECO:0000313" key="3">
    <source>
        <dbReference type="Proteomes" id="UP001167796"/>
    </source>
</evidence>
<dbReference type="Proteomes" id="UP001167796">
    <property type="component" value="Unassembled WGS sequence"/>
</dbReference>
<dbReference type="Pfam" id="PF08239">
    <property type="entry name" value="SH3_3"/>
    <property type="match status" value="1"/>
</dbReference>
<dbReference type="InterPro" id="IPR003646">
    <property type="entry name" value="SH3-like_bac-type"/>
</dbReference>
<evidence type="ECO:0000313" key="2">
    <source>
        <dbReference type="EMBL" id="MDO7848509.1"/>
    </source>
</evidence>
<gene>
    <name evidence="2" type="ORF">Q5H92_19235</name>
</gene>
<name>A0ABT9AGQ0_9BACT</name>
<evidence type="ECO:0000259" key="1">
    <source>
        <dbReference type="PROSITE" id="PS51781"/>
    </source>
</evidence>